<dbReference type="Proteomes" id="UP000092460">
    <property type="component" value="Unassembled WGS sequence"/>
</dbReference>
<accession>A0A1B0B8H5</accession>
<dbReference type="InterPro" id="IPR029162">
    <property type="entry name" value="InaF-motif"/>
</dbReference>
<protein>
    <submittedName>
        <fullName evidence="3">Uncharacterized protein</fullName>
    </submittedName>
</protein>
<proteinExistence type="predicted"/>
<feature type="region of interest" description="Disordered" evidence="1">
    <location>
        <begin position="1"/>
        <end position="27"/>
    </location>
</feature>
<dbReference type="Pfam" id="PF15018">
    <property type="entry name" value="InaF-motif"/>
    <property type="match status" value="1"/>
</dbReference>
<name>A0A1B0B8H5_9MUSC</name>
<evidence type="ECO:0000256" key="1">
    <source>
        <dbReference type="SAM" id="MobiDB-lite"/>
    </source>
</evidence>
<evidence type="ECO:0000313" key="4">
    <source>
        <dbReference type="Proteomes" id="UP000092460"/>
    </source>
</evidence>
<dbReference type="AlphaFoldDB" id="A0A1B0B8H5"/>
<feature type="transmembrane region" description="Helical" evidence="2">
    <location>
        <begin position="34"/>
        <end position="60"/>
    </location>
</feature>
<dbReference type="EMBL" id="JXJN01009939">
    <property type="status" value="NOT_ANNOTATED_CDS"/>
    <property type="molecule type" value="Genomic_DNA"/>
</dbReference>
<dbReference type="VEuPathDB" id="VectorBase:GPPI022282"/>
<keyword evidence="2" id="KW-0472">Membrane</keyword>
<evidence type="ECO:0000313" key="3">
    <source>
        <dbReference type="EnsemblMetazoa" id="GPPI022282-PA"/>
    </source>
</evidence>
<evidence type="ECO:0000256" key="2">
    <source>
        <dbReference type="SAM" id="Phobius"/>
    </source>
</evidence>
<keyword evidence="2" id="KW-0812">Transmembrane</keyword>
<reference evidence="3" key="2">
    <citation type="submission" date="2020-05" db="UniProtKB">
        <authorList>
            <consortium name="EnsemblMetazoa"/>
        </authorList>
    </citation>
    <scope>IDENTIFICATION</scope>
    <source>
        <strain evidence="3">IAEA</strain>
    </source>
</reference>
<keyword evidence="4" id="KW-1185">Reference proteome</keyword>
<dbReference type="EnsemblMetazoa" id="GPPI022282-RA">
    <property type="protein sequence ID" value="GPPI022282-PA"/>
    <property type="gene ID" value="GPPI022282"/>
</dbReference>
<reference evidence="4" key="1">
    <citation type="submission" date="2015-01" db="EMBL/GenBank/DDBJ databases">
        <authorList>
            <person name="Aksoy S."/>
            <person name="Warren W."/>
            <person name="Wilson R.K."/>
        </authorList>
    </citation>
    <scope>NUCLEOTIDE SEQUENCE [LARGE SCALE GENOMIC DNA]</scope>
    <source>
        <strain evidence="4">IAEA</strain>
    </source>
</reference>
<organism evidence="3 4">
    <name type="scientific">Glossina palpalis gambiensis</name>
    <dbReference type="NCBI Taxonomy" id="67801"/>
    <lineage>
        <taxon>Eukaryota</taxon>
        <taxon>Metazoa</taxon>
        <taxon>Ecdysozoa</taxon>
        <taxon>Arthropoda</taxon>
        <taxon>Hexapoda</taxon>
        <taxon>Insecta</taxon>
        <taxon>Pterygota</taxon>
        <taxon>Neoptera</taxon>
        <taxon>Endopterygota</taxon>
        <taxon>Diptera</taxon>
        <taxon>Brachycera</taxon>
        <taxon>Muscomorpha</taxon>
        <taxon>Hippoboscoidea</taxon>
        <taxon>Glossinidae</taxon>
        <taxon>Glossina</taxon>
    </lineage>
</organism>
<sequence>MLAVNSQPQSLSSRSDATIPEEQSQHSSFFDSQIFRWLSLILYMSGISGLGMILSLYYLIFFDSRLPEIYTKFPISLKRRAYINTSTYKSTCDTVPLRKVLHNERAFSCGAEIADAFV</sequence>
<keyword evidence="2" id="KW-1133">Transmembrane helix</keyword>